<keyword evidence="2" id="KW-1185">Reference proteome</keyword>
<name>A0ABT5AE69_9CYAN</name>
<dbReference type="EMBL" id="JAQMUC010000036">
    <property type="protein sequence ID" value="MDB9535570.1"/>
    <property type="molecule type" value="Genomic_DNA"/>
</dbReference>
<reference evidence="1 2" key="1">
    <citation type="submission" date="2023-01" db="EMBL/GenBank/DDBJ databases">
        <title>Genomes from the Australian National Cyanobacteria Reference Collection.</title>
        <authorList>
            <person name="Willis A."/>
            <person name="Lee E.M.F."/>
        </authorList>
    </citation>
    <scope>NUCLEOTIDE SEQUENCE [LARGE SCALE GENOMIC DNA]</scope>
    <source>
        <strain evidence="1 2">CS-1226</strain>
    </source>
</reference>
<dbReference type="Proteomes" id="UP001211249">
    <property type="component" value="Unassembled WGS sequence"/>
</dbReference>
<organism evidence="1 2">
    <name type="scientific">Dolichospermum planctonicum CS-1226</name>
    <dbReference type="NCBI Taxonomy" id="3021751"/>
    <lineage>
        <taxon>Bacteria</taxon>
        <taxon>Bacillati</taxon>
        <taxon>Cyanobacteriota</taxon>
        <taxon>Cyanophyceae</taxon>
        <taxon>Nostocales</taxon>
        <taxon>Aphanizomenonaceae</taxon>
        <taxon>Dolichospermum</taxon>
        <taxon>Dolichospermum planctonicum</taxon>
    </lineage>
</organism>
<evidence type="ECO:0000313" key="2">
    <source>
        <dbReference type="Proteomes" id="UP001211249"/>
    </source>
</evidence>
<dbReference type="RefSeq" id="WP_271795485.1">
    <property type="nucleotide sequence ID" value="NZ_JAQMUC010000036.1"/>
</dbReference>
<sequence>MCGQDARTTRVLLLISVLHKRITAVSIGGVGKDSFLTTTDNLLFFGNLSGKILE</sequence>
<comment type="caution">
    <text evidence="1">The sequence shown here is derived from an EMBL/GenBank/DDBJ whole genome shotgun (WGS) entry which is preliminary data.</text>
</comment>
<proteinExistence type="predicted"/>
<accession>A0ABT5AE69</accession>
<gene>
    <name evidence="1" type="ORF">PN451_06880</name>
</gene>
<protein>
    <submittedName>
        <fullName evidence="1">Uncharacterized protein</fullName>
    </submittedName>
</protein>
<evidence type="ECO:0000313" key="1">
    <source>
        <dbReference type="EMBL" id="MDB9535570.1"/>
    </source>
</evidence>